<dbReference type="AlphaFoldDB" id="A0A2T5RJ06"/>
<feature type="transmembrane region" description="Helical" evidence="1">
    <location>
        <begin position="329"/>
        <end position="345"/>
    </location>
</feature>
<comment type="caution">
    <text evidence="3">The sequence shown here is derived from an EMBL/GenBank/DDBJ whole genome shotgun (WGS) entry which is preliminary data.</text>
</comment>
<keyword evidence="1" id="KW-0472">Membrane</keyword>
<dbReference type="EMBL" id="QAXS01000017">
    <property type="protein sequence ID" value="PTV98389.1"/>
    <property type="molecule type" value="Genomic_DNA"/>
</dbReference>
<accession>A0A2T5RJ06</accession>
<feature type="transmembrane region" description="Helical" evidence="1">
    <location>
        <begin position="173"/>
        <end position="192"/>
    </location>
</feature>
<dbReference type="GO" id="GO:0016747">
    <property type="term" value="F:acyltransferase activity, transferring groups other than amino-acyl groups"/>
    <property type="evidence" value="ECO:0007669"/>
    <property type="project" value="InterPro"/>
</dbReference>
<evidence type="ECO:0000259" key="2">
    <source>
        <dbReference type="PROSITE" id="PS51186"/>
    </source>
</evidence>
<proteinExistence type="predicted"/>
<dbReference type="CDD" id="cd04301">
    <property type="entry name" value="NAT_SF"/>
    <property type="match status" value="1"/>
</dbReference>
<reference evidence="3 4" key="1">
    <citation type="submission" date="2018-04" db="EMBL/GenBank/DDBJ databases">
        <title>Subsurface microbial communities from deep shales in Ohio and West Virginia, USA.</title>
        <authorList>
            <person name="Wrighton K."/>
        </authorList>
    </citation>
    <scope>NUCLEOTIDE SEQUENCE [LARGE SCALE GENOMIC DNA]</scope>
    <source>
        <strain evidence="3 4">WC1</strain>
    </source>
</reference>
<dbReference type="Gene3D" id="3.40.630.30">
    <property type="match status" value="1"/>
</dbReference>
<dbReference type="OrthoDB" id="5319888at2"/>
<keyword evidence="3" id="KW-0687">Ribonucleoprotein</keyword>
<dbReference type="InterPro" id="IPR000182">
    <property type="entry name" value="GNAT_dom"/>
</dbReference>
<feature type="domain" description="N-acetyltransferase" evidence="2">
    <location>
        <begin position="2"/>
        <end position="140"/>
    </location>
</feature>
<keyword evidence="1" id="KW-0812">Transmembrane</keyword>
<evidence type="ECO:0000313" key="4">
    <source>
        <dbReference type="Proteomes" id="UP000244089"/>
    </source>
</evidence>
<dbReference type="Proteomes" id="UP000244089">
    <property type="component" value="Unassembled WGS sequence"/>
</dbReference>
<keyword evidence="1" id="KW-1133">Transmembrane helix</keyword>
<gene>
    <name evidence="3" type="ORF">C8C76_11746</name>
</gene>
<evidence type="ECO:0000256" key="1">
    <source>
        <dbReference type="SAM" id="Phobius"/>
    </source>
</evidence>
<feature type="transmembrane region" description="Helical" evidence="1">
    <location>
        <begin position="198"/>
        <end position="219"/>
    </location>
</feature>
<organism evidence="3 4">
    <name type="scientific">Halanaerobium saccharolyticum</name>
    <dbReference type="NCBI Taxonomy" id="43595"/>
    <lineage>
        <taxon>Bacteria</taxon>
        <taxon>Bacillati</taxon>
        <taxon>Bacillota</taxon>
        <taxon>Clostridia</taxon>
        <taxon>Halanaerobiales</taxon>
        <taxon>Halanaerobiaceae</taxon>
        <taxon>Halanaerobium</taxon>
    </lineage>
</organism>
<sequence>MIEIRAMKKSEAEEVKKLGKKTFEWFEGLFIPEPKNCFVAVEENNIIGAVLYKFFTVADKKIGYVDYIFVDENVHDKGIGSKLVDRCLKAMEKEDCDGCSALVRDDNVGSWKMFINRGLQRVGLDDLVRNFGILDMLKLTFKTPFIFATGMDYYLKLGADDLSTRKGNSLFQAFKYLILTALLLSPGFIHGIENALSIIAAIAAIIVIRIAFGYLGTLFSKENWHFRVCDGGYIIPFIASFFNGIFLISGNWYPEVYRKESDFKRSLGFTALAQWISLITIILITKTQLGQTQFLGIMGEMSVFIMMISIVPLYPLASFGGKRIFEWNKWIYIIVLLISFYILFLY</sequence>
<dbReference type="InterPro" id="IPR016181">
    <property type="entry name" value="Acyl_CoA_acyltransferase"/>
</dbReference>
<keyword evidence="3" id="KW-0689">Ribosomal protein</keyword>
<feature type="transmembrane region" description="Helical" evidence="1">
    <location>
        <begin position="266"/>
        <end position="285"/>
    </location>
</feature>
<dbReference type="SUPFAM" id="SSF55729">
    <property type="entry name" value="Acyl-CoA N-acyltransferases (Nat)"/>
    <property type="match status" value="1"/>
</dbReference>
<protein>
    <submittedName>
        <fullName evidence="3">Ribosomal protein S18 acetylase RimI-like enzyme</fullName>
    </submittedName>
</protein>
<name>A0A2T5RJ06_9FIRM</name>
<dbReference type="GO" id="GO:0005840">
    <property type="term" value="C:ribosome"/>
    <property type="evidence" value="ECO:0007669"/>
    <property type="project" value="UniProtKB-KW"/>
</dbReference>
<evidence type="ECO:0000313" key="3">
    <source>
        <dbReference type="EMBL" id="PTV98389.1"/>
    </source>
</evidence>
<feature type="transmembrane region" description="Helical" evidence="1">
    <location>
        <begin position="297"/>
        <end position="317"/>
    </location>
</feature>
<dbReference type="PROSITE" id="PS51186">
    <property type="entry name" value="GNAT"/>
    <property type="match status" value="1"/>
</dbReference>
<feature type="transmembrane region" description="Helical" evidence="1">
    <location>
        <begin position="231"/>
        <end position="254"/>
    </location>
</feature>
<dbReference type="Pfam" id="PF00583">
    <property type="entry name" value="Acetyltransf_1"/>
    <property type="match status" value="1"/>
</dbReference>